<evidence type="ECO:0000256" key="1">
    <source>
        <dbReference type="ARBA" id="ARBA00004123"/>
    </source>
</evidence>
<keyword evidence="3" id="KW-0694">RNA-binding</keyword>
<comment type="subcellular location">
    <subcellularLocation>
        <location evidence="1">Nucleus</location>
    </subcellularLocation>
</comment>
<organism evidence="5 6">
    <name type="scientific">Candidozyma haemuli</name>
    <dbReference type="NCBI Taxonomy" id="45357"/>
    <lineage>
        <taxon>Eukaryota</taxon>
        <taxon>Fungi</taxon>
        <taxon>Dikarya</taxon>
        <taxon>Ascomycota</taxon>
        <taxon>Saccharomycotina</taxon>
        <taxon>Pichiomycetes</taxon>
        <taxon>Metschnikowiaceae</taxon>
        <taxon>Candidozyma</taxon>
    </lineage>
</organism>
<dbReference type="SUPFAM" id="SSF57701">
    <property type="entry name" value="Zn2/Cys6 DNA-binding domain"/>
    <property type="match status" value="1"/>
</dbReference>
<accession>A0ABX8I138</accession>
<gene>
    <name evidence="5" type="ORF">CA3LBN_001022</name>
</gene>
<dbReference type="InterPro" id="IPR001138">
    <property type="entry name" value="Zn2Cys6_DnaBD"/>
</dbReference>
<evidence type="ECO:0000256" key="2">
    <source>
        <dbReference type="ARBA" id="ARBA00022835"/>
    </source>
</evidence>
<dbReference type="EMBL" id="CP076661">
    <property type="protein sequence ID" value="QWU86804.1"/>
    <property type="molecule type" value="Genomic_DNA"/>
</dbReference>
<sequence length="927" mass="106154">MTKSATRRRHTNSKLGCANCKRKKIRCDEVLPQCENCQRARRETCSYLSLSSAEINRIRLTHSLRNSQNKLLSSNFRLPTSTNNSFEASDSILADSRKPGSDALEFKFEFSKFNNKFPSSRYVSVQFHNTFVNTLELDYRSDFDERSPDSNAVSTDVSSSAELALSNGKALPSSVHRPTRFKRLDHRAQFGVSINRRHPMCMMLWDFSPDQLFSDIFFTCQRCFSASLSLSRMKQEALVGRSFPPNSITSLETKCNAAVNIMRQMFPEAMRIFRENLEVDIHTLSELNRQRFYLVLANWLSACSLSVLDCSIPIVFTFLVGQSIIFEEYIAYALKHSTSDRDGVQWLGFMTENILFIHLPPYEPAFLFEIRSNLEALCNLFDVNPVTLTNDADAYYFKRLRHFCHSMLSFLDSHILSIVYISRNEHFVTTYPPSVMFNAARKWWFLMPSKFHHRDTSSPAHAFLERLSCTVKMYRAAIGVGLDAVFPTARYLLSLGFEDPTFQIREQCKVTKPQPNEFHDPNLPEYLWRHMVYALRVYGFFQKRFKLYKHNVIWKGPFEDLNSNNRFSARHMKNALEIPVRSFNNLALRPEHYARQIHGHYDSILKDPSASAVFARPDESQIEMHHHSEHFDVFDHRHEIQLRPDFSCQYDYVPLIKDCPENQDKIIIPGDQLSSEIPEDGNIAIGPGIYKNPKTQNIIPSSSGYLKSIGKKNTADKLLYIESNSKRYTPQVNDFVVGVVTGVYSDFFKISLQDFSQQVQLSMMAFPNASKKNRPNLKIGQAVYARVSEANPEVDIEIECIDPETGKEGGFGPLDDSGFLFEVNLNFARELLFNKSNIFLEKLAAKCAFEIAIGINGRIWLKVGEGLTTKNKEAENDDDVDMDKQEVTVKDMRLTIAAARYLQACQNVKQESADAELKKAFKGTGGL</sequence>
<dbReference type="Proteomes" id="UP000825434">
    <property type="component" value="Chromosome 1"/>
</dbReference>
<evidence type="ECO:0000256" key="3">
    <source>
        <dbReference type="ARBA" id="ARBA00022884"/>
    </source>
</evidence>
<dbReference type="Pfam" id="PF21262">
    <property type="entry name" value="RRP40_S1"/>
    <property type="match status" value="1"/>
</dbReference>
<keyword evidence="2" id="KW-0271">Exosome</keyword>
<dbReference type="SUPFAM" id="SSF50249">
    <property type="entry name" value="Nucleic acid-binding proteins"/>
    <property type="match status" value="1"/>
</dbReference>
<reference evidence="5 6" key="1">
    <citation type="submission" date="2021-06" db="EMBL/GenBank/DDBJ databases">
        <title>Candida outbreak in Lebanon.</title>
        <authorList>
            <person name="Finianos M."/>
        </authorList>
    </citation>
    <scope>NUCLEOTIDE SEQUENCE [LARGE SCALE GENOMIC DNA]</scope>
    <source>
        <strain evidence="5">CA3LBN</strain>
    </source>
</reference>
<feature type="domain" description="Zn(2)-C6 fungal-type" evidence="4">
    <location>
        <begin position="16"/>
        <end position="47"/>
    </location>
</feature>
<dbReference type="InterPro" id="IPR036864">
    <property type="entry name" value="Zn2-C6_fun-type_DNA-bd_sf"/>
</dbReference>
<dbReference type="PANTHER" id="PTHR21321:SF1">
    <property type="entry name" value="EXOSOME COMPLEX COMPONENT RRP40"/>
    <property type="match status" value="1"/>
</dbReference>
<dbReference type="Gene3D" id="2.40.50.100">
    <property type="match status" value="1"/>
</dbReference>
<dbReference type="InterPro" id="IPR036612">
    <property type="entry name" value="KH_dom_type_1_sf"/>
</dbReference>
<dbReference type="InterPro" id="IPR012340">
    <property type="entry name" value="NA-bd_OB-fold"/>
</dbReference>
<dbReference type="PROSITE" id="PS00463">
    <property type="entry name" value="ZN2_CY6_FUNGAL_1"/>
    <property type="match status" value="1"/>
</dbReference>
<dbReference type="CDD" id="cd00067">
    <property type="entry name" value="GAL4"/>
    <property type="match status" value="1"/>
</dbReference>
<dbReference type="Pfam" id="PF00172">
    <property type="entry name" value="Zn_clus"/>
    <property type="match status" value="1"/>
</dbReference>
<dbReference type="Gene3D" id="2.40.50.140">
    <property type="entry name" value="Nucleic acid-binding proteins"/>
    <property type="match status" value="1"/>
</dbReference>
<dbReference type="PROSITE" id="PS50048">
    <property type="entry name" value="ZN2_CY6_FUNGAL_2"/>
    <property type="match status" value="1"/>
</dbReference>
<evidence type="ECO:0000259" key="4">
    <source>
        <dbReference type="PROSITE" id="PS50048"/>
    </source>
</evidence>
<dbReference type="SMART" id="SM00066">
    <property type="entry name" value="GAL4"/>
    <property type="match status" value="1"/>
</dbReference>
<evidence type="ECO:0000313" key="5">
    <source>
        <dbReference type="EMBL" id="QWU86804.1"/>
    </source>
</evidence>
<dbReference type="InterPro" id="IPR041054">
    <property type="entry name" value="Rrp40_N_euk"/>
</dbReference>
<dbReference type="InterPro" id="IPR004088">
    <property type="entry name" value="KH_dom_type_1"/>
</dbReference>
<protein>
    <recommendedName>
        <fullName evidence="4">Zn(2)-C6 fungal-type domain-containing protein</fullName>
    </recommendedName>
</protein>
<evidence type="ECO:0000313" key="6">
    <source>
        <dbReference type="Proteomes" id="UP000825434"/>
    </source>
</evidence>
<name>A0ABX8I138_9ASCO</name>
<dbReference type="Gene3D" id="3.30.1370.10">
    <property type="entry name" value="K Homology domain, type 1"/>
    <property type="match status" value="1"/>
</dbReference>
<dbReference type="PANTHER" id="PTHR21321">
    <property type="entry name" value="PNAS-3 RELATED"/>
    <property type="match status" value="1"/>
</dbReference>
<dbReference type="Gene3D" id="4.10.240.10">
    <property type="entry name" value="Zn(2)-C6 fungal-type DNA-binding domain"/>
    <property type="match status" value="1"/>
</dbReference>
<keyword evidence="6" id="KW-1185">Reference proteome</keyword>
<dbReference type="InterPro" id="IPR026699">
    <property type="entry name" value="Exosome_RNA_bind1/RRP40/RRP4"/>
</dbReference>
<dbReference type="Pfam" id="PF18311">
    <property type="entry name" value="Rrp40_N"/>
    <property type="match status" value="1"/>
</dbReference>
<dbReference type="SUPFAM" id="SSF54791">
    <property type="entry name" value="Eukaryotic type KH-domain (KH-domain type I)"/>
    <property type="match status" value="1"/>
</dbReference>
<proteinExistence type="predicted"/>
<dbReference type="Pfam" id="PF15985">
    <property type="entry name" value="KH_6"/>
    <property type="match status" value="1"/>
</dbReference>